<reference evidence="8 9" key="1">
    <citation type="submission" date="2023-10" db="EMBL/GenBank/DDBJ databases">
        <title>Rubellicoccus peritrichatus gen. nov., sp. nov., isolated from an algae of coral reef tank.</title>
        <authorList>
            <person name="Luo J."/>
        </authorList>
    </citation>
    <scope>NUCLEOTIDE SEQUENCE [LARGE SCALE GENOMIC DNA]</scope>
    <source>
        <strain evidence="8 9">CR14</strain>
    </source>
</reference>
<evidence type="ECO:0000256" key="4">
    <source>
        <dbReference type="ARBA" id="ARBA00023136"/>
    </source>
</evidence>
<evidence type="ECO:0000256" key="6">
    <source>
        <dbReference type="SAM" id="Phobius"/>
    </source>
</evidence>
<dbReference type="InterPro" id="IPR050768">
    <property type="entry name" value="UPF0353/GerABKA_families"/>
</dbReference>
<dbReference type="PANTHER" id="PTHR22550:SF5">
    <property type="entry name" value="LEUCINE ZIPPER PROTEIN 4"/>
    <property type="match status" value="1"/>
</dbReference>
<dbReference type="InterPro" id="IPR011990">
    <property type="entry name" value="TPR-like_helical_dom_sf"/>
</dbReference>
<evidence type="ECO:0000256" key="3">
    <source>
        <dbReference type="ARBA" id="ARBA00022989"/>
    </source>
</evidence>
<evidence type="ECO:0000256" key="1">
    <source>
        <dbReference type="ARBA" id="ARBA00022475"/>
    </source>
</evidence>
<dbReference type="PANTHER" id="PTHR22550">
    <property type="entry name" value="SPORE GERMINATION PROTEIN"/>
    <property type="match status" value="1"/>
</dbReference>
<keyword evidence="4 6" id="KW-0472">Membrane</keyword>
<evidence type="ECO:0000313" key="8">
    <source>
        <dbReference type="EMBL" id="WOO42293.1"/>
    </source>
</evidence>
<dbReference type="KEGG" id="puo:RZN69_04270"/>
<keyword evidence="2 6" id="KW-0812">Transmembrane</keyword>
<dbReference type="PROSITE" id="PS50234">
    <property type="entry name" value="VWFA"/>
    <property type="match status" value="1"/>
</dbReference>
<gene>
    <name evidence="8" type="ORF">RZN69_04270</name>
</gene>
<name>A0AAQ3QSD3_9BACT</name>
<feature type="domain" description="VWFA" evidence="7">
    <location>
        <begin position="92"/>
        <end position="269"/>
    </location>
</feature>
<dbReference type="SUPFAM" id="SSF53300">
    <property type="entry name" value="vWA-like"/>
    <property type="match status" value="1"/>
</dbReference>
<proteinExistence type="predicted"/>
<evidence type="ECO:0000256" key="2">
    <source>
        <dbReference type="ARBA" id="ARBA00022692"/>
    </source>
</evidence>
<keyword evidence="9" id="KW-1185">Reference proteome</keyword>
<dbReference type="EMBL" id="CP136920">
    <property type="protein sequence ID" value="WOO42293.1"/>
    <property type="molecule type" value="Genomic_DNA"/>
</dbReference>
<dbReference type="Gene3D" id="1.25.40.10">
    <property type="entry name" value="Tetratricopeptide repeat domain"/>
    <property type="match status" value="1"/>
</dbReference>
<sequence>MVEFGQILWLLAIPVALTVIGLLFYTNSRSRKELVRKFASDRLVRNLLESYSAARNKLKRGLIVFGIIALVIALARPIIGYDWKETKTKGIDILFALDASRSMLAQDIKPNRLDRAKFAILDFIEELEGDRVGLVAFAGEAFLQCPLTLDYNAFRQSLEAVDTEIIATGGTDIARAINESESAFQDDNNYKIIVMITDGEDLEESGIKRAEEAAENGVTIYSVGVGTPEGAIIPIRNRRGQLGNLRDSDGKAVLTKLDETTLSAIAEVTNGFYVPLGPTGYGLEQVYEAGLESIPEQELAAQLEQSGIERFQWPLGLAILLLAWEPLIGTRRRFLRRRMSNAMNLSVLFGAMGLALMTQDVEAQEVPATNTELEPVESEEPVTGATEEPVEEDESERLIRLEDARLNYNHGNTLYKDGDYVAAAIAYEKALETPDLELQADAFYNLGNSYYREGQAMVADSESTPADVAMELNQLLDQVFTLKTEGEQLINAEPKVRYEAGVKLDSVIEGVEGMDGKINVADWTKAIPLWQKAVDSYQSAAELFPMTDAEHNLEFVKNKVAPQQLALKEIDRFKEESKGMIESLKELSEKLKRPSEFVLAQEARADALIQQADFGQAFEILNKTSEEDPTSWVFKDKLDRLKQVFQKLSELRNQ</sequence>
<evidence type="ECO:0000256" key="5">
    <source>
        <dbReference type="SAM" id="MobiDB-lite"/>
    </source>
</evidence>
<dbReference type="Pfam" id="PF13519">
    <property type="entry name" value="VWA_2"/>
    <property type="match status" value="1"/>
</dbReference>
<feature type="transmembrane region" description="Helical" evidence="6">
    <location>
        <begin position="61"/>
        <end position="79"/>
    </location>
</feature>
<organism evidence="8 9">
    <name type="scientific">Rubellicoccus peritrichatus</name>
    <dbReference type="NCBI Taxonomy" id="3080537"/>
    <lineage>
        <taxon>Bacteria</taxon>
        <taxon>Pseudomonadati</taxon>
        <taxon>Verrucomicrobiota</taxon>
        <taxon>Opitutia</taxon>
        <taxon>Puniceicoccales</taxon>
        <taxon>Cerasicoccaceae</taxon>
        <taxon>Rubellicoccus</taxon>
    </lineage>
</organism>
<dbReference type="Gene3D" id="3.40.50.410">
    <property type="entry name" value="von Willebrand factor, type A domain"/>
    <property type="match status" value="1"/>
</dbReference>
<dbReference type="AlphaFoldDB" id="A0AAQ3QSD3"/>
<dbReference type="Proteomes" id="UP001304300">
    <property type="component" value="Chromosome"/>
</dbReference>
<dbReference type="InterPro" id="IPR002035">
    <property type="entry name" value="VWF_A"/>
</dbReference>
<evidence type="ECO:0000259" key="7">
    <source>
        <dbReference type="PROSITE" id="PS50234"/>
    </source>
</evidence>
<keyword evidence="1" id="KW-1003">Cell membrane</keyword>
<evidence type="ECO:0000313" key="9">
    <source>
        <dbReference type="Proteomes" id="UP001304300"/>
    </source>
</evidence>
<dbReference type="RefSeq" id="WP_317834810.1">
    <property type="nucleotide sequence ID" value="NZ_CP136920.1"/>
</dbReference>
<dbReference type="InterPro" id="IPR036465">
    <property type="entry name" value="vWFA_dom_sf"/>
</dbReference>
<keyword evidence="3 6" id="KW-1133">Transmembrane helix</keyword>
<dbReference type="SMART" id="SM00327">
    <property type="entry name" value="VWA"/>
    <property type="match status" value="1"/>
</dbReference>
<feature type="transmembrane region" description="Helical" evidence="6">
    <location>
        <begin position="6"/>
        <end position="26"/>
    </location>
</feature>
<protein>
    <submittedName>
        <fullName evidence="8">VWA domain-containing protein</fullName>
    </submittedName>
</protein>
<feature type="region of interest" description="Disordered" evidence="5">
    <location>
        <begin position="368"/>
        <end position="396"/>
    </location>
</feature>
<accession>A0AAQ3QSD3</accession>
<dbReference type="SUPFAM" id="SSF48452">
    <property type="entry name" value="TPR-like"/>
    <property type="match status" value="1"/>
</dbReference>